<comment type="caution">
    <text evidence="5">The sequence shown here is derived from an EMBL/GenBank/DDBJ whole genome shotgun (WGS) entry which is preliminary data.</text>
</comment>
<dbReference type="EC" id="2.4.2.3" evidence="1"/>
<evidence type="ECO:0000313" key="6">
    <source>
        <dbReference type="Proteomes" id="UP000632849"/>
    </source>
</evidence>
<dbReference type="GO" id="GO:0004850">
    <property type="term" value="F:uridine phosphorylase activity"/>
    <property type="evidence" value="ECO:0007669"/>
    <property type="project" value="UniProtKB-EC"/>
</dbReference>
<dbReference type="Proteomes" id="UP000632849">
    <property type="component" value="Unassembled WGS sequence"/>
</dbReference>
<dbReference type="RefSeq" id="WP_190042043.1">
    <property type="nucleotide sequence ID" value="NZ_BNBE01000001.1"/>
</dbReference>
<comment type="catalytic activity">
    <reaction evidence="3">
        <text>uridine + phosphate = alpha-D-ribose 1-phosphate + uracil</text>
        <dbReference type="Rhea" id="RHEA:24388"/>
        <dbReference type="ChEBI" id="CHEBI:16704"/>
        <dbReference type="ChEBI" id="CHEBI:17568"/>
        <dbReference type="ChEBI" id="CHEBI:43474"/>
        <dbReference type="ChEBI" id="CHEBI:57720"/>
        <dbReference type="EC" id="2.4.2.3"/>
    </reaction>
</comment>
<dbReference type="Pfam" id="PF01048">
    <property type="entry name" value="PNP_UDP_1"/>
    <property type="match status" value="1"/>
</dbReference>
<sequence length="253" mass="25840">MSDGRGPTPARDWGTTFGGIADGWLFSDVEGPLPPVLVLPLENPDLYDPAVWEKKAEVVRRHRSVTVMRRGGATFGVLTAKLGAPAAAMTVQAAAARGAHTLVGVGYCGAIADTLGCGDLLVPTGAVAADGTSAAYCPERYPAVADHALVGLLKEAAGGPVHDGLVHSLDAVLTQDSALVDRCRATRVDALDMETSAVLTVARIHGVRAATVLVASDHAGLGLPTDGTLLGAGTRRAVDVALEAVTRRAAELG</sequence>
<name>A0A919BPD2_STRFL</name>
<accession>A0A919BPD2</accession>
<evidence type="ECO:0000256" key="1">
    <source>
        <dbReference type="ARBA" id="ARBA00011888"/>
    </source>
</evidence>
<dbReference type="GO" id="GO:0009116">
    <property type="term" value="P:nucleoside metabolic process"/>
    <property type="evidence" value="ECO:0007669"/>
    <property type="project" value="InterPro"/>
</dbReference>
<proteinExistence type="predicted"/>
<dbReference type="InterPro" id="IPR000845">
    <property type="entry name" value="Nucleoside_phosphorylase_d"/>
</dbReference>
<dbReference type="EMBL" id="BNBE01000001">
    <property type="protein sequence ID" value="GHG01833.1"/>
    <property type="molecule type" value="Genomic_DNA"/>
</dbReference>
<evidence type="ECO:0000256" key="2">
    <source>
        <dbReference type="ARBA" id="ARBA00021980"/>
    </source>
</evidence>
<dbReference type="InterPro" id="IPR035994">
    <property type="entry name" value="Nucleoside_phosphorylase_sf"/>
</dbReference>
<organism evidence="5 6">
    <name type="scientific">Streptomyces filamentosus</name>
    <name type="common">Streptomyces roseosporus</name>
    <dbReference type="NCBI Taxonomy" id="67294"/>
    <lineage>
        <taxon>Bacteria</taxon>
        <taxon>Bacillati</taxon>
        <taxon>Actinomycetota</taxon>
        <taxon>Actinomycetes</taxon>
        <taxon>Kitasatosporales</taxon>
        <taxon>Streptomycetaceae</taxon>
        <taxon>Streptomyces</taxon>
    </lineage>
</organism>
<dbReference type="GO" id="GO:0005829">
    <property type="term" value="C:cytosol"/>
    <property type="evidence" value="ECO:0007669"/>
    <property type="project" value="TreeGrafter"/>
</dbReference>
<dbReference type="PANTHER" id="PTHR43691:SF11">
    <property type="entry name" value="FI09636P-RELATED"/>
    <property type="match status" value="1"/>
</dbReference>
<dbReference type="SUPFAM" id="SSF53167">
    <property type="entry name" value="Purine and uridine phosphorylases"/>
    <property type="match status" value="1"/>
</dbReference>
<gene>
    <name evidence="5" type="ORF">GCM10017667_36810</name>
</gene>
<reference evidence="5" key="1">
    <citation type="journal article" date="2014" name="Int. J. Syst. Evol. Microbiol.">
        <title>Complete genome sequence of Corynebacterium casei LMG S-19264T (=DSM 44701T), isolated from a smear-ripened cheese.</title>
        <authorList>
            <consortium name="US DOE Joint Genome Institute (JGI-PGF)"/>
            <person name="Walter F."/>
            <person name="Albersmeier A."/>
            <person name="Kalinowski J."/>
            <person name="Ruckert C."/>
        </authorList>
    </citation>
    <scope>NUCLEOTIDE SEQUENCE</scope>
    <source>
        <strain evidence="5">JCM 4122</strain>
    </source>
</reference>
<protein>
    <recommendedName>
        <fullName evidence="2">Uridine phosphorylase</fullName>
        <ecNumber evidence="1">2.4.2.3</ecNumber>
    </recommendedName>
</protein>
<dbReference type="PANTHER" id="PTHR43691">
    <property type="entry name" value="URIDINE PHOSPHORYLASE"/>
    <property type="match status" value="1"/>
</dbReference>
<keyword evidence="6" id="KW-1185">Reference proteome</keyword>
<reference evidence="5" key="2">
    <citation type="submission" date="2020-09" db="EMBL/GenBank/DDBJ databases">
        <authorList>
            <person name="Sun Q."/>
            <person name="Ohkuma M."/>
        </authorList>
    </citation>
    <scope>NUCLEOTIDE SEQUENCE</scope>
    <source>
        <strain evidence="5">JCM 4122</strain>
    </source>
</reference>
<evidence type="ECO:0000259" key="4">
    <source>
        <dbReference type="Pfam" id="PF01048"/>
    </source>
</evidence>
<evidence type="ECO:0000313" key="5">
    <source>
        <dbReference type="EMBL" id="GHG01833.1"/>
    </source>
</evidence>
<feature type="domain" description="Nucleoside phosphorylase" evidence="4">
    <location>
        <begin position="63"/>
        <end position="225"/>
    </location>
</feature>
<dbReference type="AlphaFoldDB" id="A0A919BPD2"/>
<evidence type="ECO:0000256" key="3">
    <source>
        <dbReference type="ARBA" id="ARBA00048447"/>
    </source>
</evidence>
<dbReference type="Gene3D" id="3.40.50.1580">
    <property type="entry name" value="Nucleoside phosphorylase domain"/>
    <property type="match status" value="1"/>
</dbReference>